<name>A0A9E2S5X1_9BACT</name>
<protein>
    <submittedName>
        <fullName evidence="2">Protease inhibitor I42 family protein</fullName>
    </submittedName>
</protein>
<comment type="caution">
    <text evidence="2">The sequence shown here is derived from an EMBL/GenBank/DDBJ whole genome shotgun (WGS) entry which is preliminary data.</text>
</comment>
<dbReference type="Proteomes" id="UP000812270">
    <property type="component" value="Unassembled WGS sequence"/>
</dbReference>
<dbReference type="EMBL" id="JAHSPG010000002">
    <property type="protein sequence ID" value="MBV4356616.1"/>
    <property type="molecule type" value="Genomic_DNA"/>
</dbReference>
<proteinExistence type="predicted"/>
<dbReference type="InterPro" id="IPR018990">
    <property type="entry name" value="Prot_inh_I42_chagasin"/>
</dbReference>
<keyword evidence="3" id="KW-1185">Reference proteome</keyword>
<reference evidence="2" key="1">
    <citation type="submission" date="2021-06" db="EMBL/GenBank/DDBJ databases">
        <authorList>
            <person name="Huq M.A."/>
        </authorList>
    </citation>
    <scope>NUCLEOTIDE SEQUENCE</scope>
    <source>
        <strain evidence="2">MAH-26</strain>
    </source>
</reference>
<gene>
    <name evidence="2" type="ORF">KTO63_05595</name>
</gene>
<evidence type="ECO:0000259" key="1">
    <source>
        <dbReference type="Pfam" id="PF09394"/>
    </source>
</evidence>
<dbReference type="AlphaFoldDB" id="A0A9E2S5X1"/>
<sequence>MAGENIAMNVNETKTITLPGGGTTGYSWSFKAVPDGVVKVSSMTKAATAGGKGPVGGTNDDVFSITAVAKGSTTVTFRFGRNWEDKEPKKTNIYQIEVK</sequence>
<feature type="domain" description="Proteinase inhibitor I42 chagasin" evidence="1">
    <location>
        <begin position="8"/>
        <end position="98"/>
    </location>
</feature>
<dbReference type="Pfam" id="PF09394">
    <property type="entry name" value="Inhibitor_I42"/>
    <property type="match status" value="1"/>
</dbReference>
<evidence type="ECO:0000313" key="3">
    <source>
        <dbReference type="Proteomes" id="UP000812270"/>
    </source>
</evidence>
<organism evidence="2 3">
    <name type="scientific">Pinibacter aurantiacus</name>
    <dbReference type="NCBI Taxonomy" id="2851599"/>
    <lineage>
        <taxon>Bacteria</taxon>
        <taxon>Pseudomonadati</taxon>
        <taxon>Bacteroidota</taxon>
        <taxon>Chitinophagia</taxon>
        <taxon>Chitinophagales</taxon>
        <taxon>Chitinophagaceae</taxon>
        <taxon>Pinibacter</taxon>
    </lineage>
</organism>
<accession>A0A9E2S5X1</accession>
<dbReference type="RefSeq" id="WP_217790242.1">
    <property type="nucleotide sequence ID" value="NZ_JAHSPG010000002.1"/>
</dbReference>
<evidence type="ECO:0000313" key="2">
    <source>
        <dbReference type="EMBL" id="MBV4356616.1"/>
    </source>
</evidence>